<evidence type="ECO:0000313" key="2">
    <source>
        <dbReference type="Proteomes" id="UP000008068"/>
    </source>
</evidence>
<dbReference type="eggNOG" id="ENOG502TJD3">
    <property type="taxonomic scope" value="Eukaryota"/>
</dbReference>
<gene>
    <name evidence="1" type="ORF">CAEBREN_04651</name>
</gene>
<dbReference type="Proteomes" id="UP000008068">
    <property type="component" value="Unassembled WGS sequence"/>
</dbReference>
<protein>
    <submittedName>
        <fullName evidence="1">Uncharacterized protein</fullName>
    </submittedName>
</protein>
<name>G0NH60_CAEBE</name>
<dbReference type="OrthoDB" id="5907005at2759"/>
<dbReference type="HOGENOM" id="CLU_1138873_0_0_1"/>
<evidence type="ECO:0000313" key="1">
    <source>
        <dbReference type="EMBL" id="EGT60371.1"/>
    </source>
</evidence>
<dbReference type="EMBL" id="GL379884">
    <property type="protein sequence ID" value="EGT60371.1"/>
    <property type="molecule type" value="Genomic_DNA"/>
</dbReference>
<dbReference type="AlphaFoldDB" id="G0NH60"/>
<accession>G0NH60</accession>
<sequence length="244" mass="27118">MLIAIQYLTINFPNVLCLPFPQPICFINGFFVVNASFSYASLDCPCPQIKSISQNEILNLPYSEYLGNLPISKPSVTIGTDCVITVDPSGFTDFHSFFFMIFRTGAPPIFNKRFYAGIPRDPFVPVGLTCSEDGEWNYFGGNIENMSFAFMSNEGKCDCGEFPRSIPTESCDIFELKCPEPTNALYLSDQEVGWNLVYYQDDLPNITCQKSPLAPVGENGGSFWIVDGIMLSEAAFACLTQLEI</sequence>
<organism evidence="2">
    <name type="scientific">Caenorhabditis brenneri</name>
    <name type="common">Nematode worm</name>
    <dbReference type="NCBI Taxonomy" id="135651"/>
    <lineage>
        <taxon>Eukaryota</taxon>
        <taxon>Metazoa</taxon>
        <taxon>Ecdysozoa</taxon>
        <taxon>Nematoda</taxon>
        <taxon>Chromadorea</taxon>
        <taxon>Rhabditida</taxon>
        <taxon>Rhabditina</taxon>
        <taxon>Rhabditomorpha</taxon>
        <taxon>Rhabditoidea</taxon>
        <taxon>Rhabditidae</taxon>
        <taxon>Peloderinae</taxon>
        <taxon>Caenorhabditis</taxon>
    </lineage>
</organism>
<dbReference type="FunCoup" id="G0NH60">
    <property type="interactions" value="226"/>
</dbReference>
<reference evidence="2" key="1">
    <citation type="submission" date="2011-07" db="EMBL/GenBank/DDBJ databases">
        <authorList>
            <consortium name="Caenorhabditis brenneri Sequencing and Analysis Consortium"/>
            <person name="Wilson R.K."/>
        </authorList>
    </citation>
    <scope>NUCLEOTIDE SEQUENCE [LARGE SCALE GENOMIC DNA]</scope>
    <source>
        <strain evidence="2">PB2801</strain>
    </source>
</reference>
<proteinExistence type="predicted"/>
<dbReference type="InParanoid" id="G0NH60"/>
<keyword evidence="2" id="KW-1185">Reference proteome</keyword>